<feature type="region of interest" description="Disordered" evidence="1">
    <location>
        <begin position="99"/>
        <end position="132"/>
    </location>
</feature>
<sequence length="139" mass="15417">MNSSKSYIIRALHEWISDNDCTPLILVSSTHQGVQIPAGIDEDGKVVLNISYGATSNLELINEGILFDARFTGRSHNLFVPMESILAIYARENGQGMMFADNKNLPESPKPTKKTKPKNKANIKDITTPDNNNFLKVVK</sequence>
<feature type="compositionally biased region" description="Basic residues" evidence="1">
    <location>
        <begin position="111"/>
        <end position="121"/>
    </location>
</feature>
<dbReference type="InterPro" id="IPR007481">
    <property type="entry name" value="SspB"/>
</dbReference>
<gene>
    <name evidence="2" type="ORF">MNBD_GAMMA01-524</name>
</gene>
<dbReference type="GO" id="GO:0005829">
    <property type="term" value="C:cytosol"/>
    <property type="evidence" value="ECO:0007669"/>
    <property type="project" value="TreeGrafter"/>
</dbReference>
<dbReference type="PANTHER" id="PTHR37486:SF1">
    <property type="entry name" value="STRINGENT STARVATION PROTEIN B"/>
    <property type="match status" value="1"/>
</dbReference>
<name>A0A3B0V3W0_9ZZZZ</name>
<dbReference type="Gene3D" id="2.30.30.220">
    <property type="entry name" value="SspB-like"/>
    <property type="match status" value="1"/>
</dbReference>
<dbReference type="PIRSF" id="PIRSF005276">
    <property type="entry name" value="SspB"/>
    <property type="match status" value="1"/>
</dbReference>
<organism evidence="2">
    <name type="scientific">hydrothermal vent metagenome</name>
    <dbReference type="NCBI Taxonomy" id="652676"/>
    <lineage>
        <taxon>unclassified sequences</taxon>
        <taxon>metagenomes</taxon>
        <taxon>ecological metagenomes</taxon>
    </lineage>
</organism>
<dbReference type="GO" id="GO:0045732">
    <property type="term" value="P:positive regulation of protein catabolic process"/>
    <property type="evidence" value="ECO:0007669"/>
    <property type="project" value="TreeGrafter"/>
</dbReference>
<evidence type="ECO:0000256" key="1">
    <source>
        <dbReference type="SAM" id="MobiDB-lite"/>
    </source>
</evidence>
<dbReference type="EMBL" id="UOEW01000107">
    <property type="protein sequence ID" value="VAW35580.1"/>
    <property type="molecule type" value="Genomic_DNA"/>
</dbReference>
<dbReference type="InterPro" id="IPR036760">
    <property type="entry name" value="SspB-like_sf"/>
</dbReference>
<dbReference type="SUPFAM" id="SSF101738">
    <property type="entry name" value="SspB-like"/>
    <property type="match status" value="1"/>
</dbReference>
<dbReference type="NCBIfam" id="NF008769">
    <property type="entry name" value="PRK11798.2-5"/>
    <property type="match status" value="1"/>
</dbReference>
<dbReference type="AlphaFoldDB" id="A0A3B0V3W0"/>
<protein>
    <submittedName>
        <fullName evidence="2">Stringent starvation protein B</fullName>
    </submittedName>
</protein>
<dbReference type="PANTHER" id="PTHR37486">
    <property type="entry name" value="STRINGENT STARVATION PROTEIN B"/>
    <property type="match status" value="1"/>
</dbReference>
<accession>A0A3B0V3W0</accession>
<dbReference type="Pfam" id="PF04386">
    <property type="entry name" value="SspB"/>
    <property type="match status" value="1"/>
</dbReference>
<reference evidence="2" key="1">
    <citation type="submission" date="2018-06" db="EMBL/GenBank/DDBJ databases">
        <authorList>
            <person name="Zhirakovskaya E."/>
        </authorList>
    </citation>
    <scope>NUCLEOTIDE SEQUENCE</scope>
</reference>
<evidence type="ECO:0000313" key="2">
    <source>
        <dbReference type="EMBL" id="VAW35580.1"/>
    </source>
</evidence>
<dbReference type="GO" id="GO:0005840">
    <property type="term" value="C:ribosome"/>
    <property type="evidence" value="ECO:0007669"/>
    <property type="project" value="TreeGrafter"/>
</dbReference>
<proteinExistence type="predicted"/>